<organism evidence="1 2">
    <name type="scientific">Flavobacterium profundi</name>
    <dbReference type="NCBI Taxonomy" id="1774945"/>
    <lineage>
        <taxon>Bacteria</taxon>
        <taxon>Pseudomonadati</taxon>
        <taxon>Bacteroidota</taxon>
        <taxon>Flavobacteriia</taxon>
        <taxon>Flavobacteriales</taxon>
        <taxon>Flavobacteriaceae</taxon>
        <taxon>Flavobacterium</taxon>
    </lineage>
</organism>
<accession>A0A6I4IGD5</accession>
<evidence type="ECO:0000313" key="2">
    <source>
        <dbReference type="Proteomes" id="UP000431264"/>
    </source>
</evidence>
<sequence length="153" mass="17873">MNLPEIPRLGTASSKRFPKAFRFSNHVKTVGLFSLFIYGFMGFTTLSTSECDIAHEGIFIYYFEGKEVKVSIHKDLHTEYHEGGKYIIQSKLVWVNDCEFIATCIKNTFPDPAYTLEDQMYVKIEYVYDNEIYFTSTINRFEWKGKMIKVKQG</sequence>
<reference evidence="2" key="1">
    <citation type="submission" date="2019-05" db="EMBL/GenBank/DDBJ databases">
        <title>Flavobacterium profundi sp. nov., isolated from a deep-sea seamount.</title>
        <authorList>
            <person name="Zhang D.-C."/>
        </authorList>
    </citation>
    <scope>NUCLEOTIDE SEQUENCE [LARGE SCALE GENOMIC DNA]</scope>
    <source>
        <strain evidence="2">TP390</strain>
    </source>
</reference>
<keyword evidence="2" id="KW-1185">Reference proteome</keyword>
<gene>
    <name evidence="1" type="ORF">GOQ30_05585</name>
</gene>
<dbReference type="Proteomes" id="UP000431264">
    <property type="component" value="Unassembled WGS sequence"/>
</dbReference>
<dbReference type="AlphaFoldDB" id="A0A6I4IGD5"/>
<protein>
    <submittedName>
        <fullName evidence="1">Uncharacterized protein</fullName>
    </submittedName>
</protein>
<evidence type="ECO:0000313" key="1">
    <source>
        <dbReference type="EMBL" id="MVO08634.1"/>
    </source>
</evidence>
<comment type="caution">
    <text evidence="1">The sequence shown here is derived from an EMBL/GenBank/DDBJ whole genome shotgun (WGS) entry which is preliminary data.</text>
</comment>
<dbReference type="OrthoDB" id="1253590at2"/>
<proteinExistence type="predicted"/>
<dbReference type="EMBL" id="WQLW01000003">
    <property type="protein sequence ID" value="MVO08634.1"/>
    <property type="molecule type" value="Genomic_DNA"/>
</dbReference>
<name>A0A6I4IGD5_9FLAO</name>
<dbReference type="RefSeq" id="WP_140997030.1">
    <property type="nucleotide sequence ID" value="NZ_VDCZ01000003.1"/>
</dbReference>